<dbReference type="Proteomes" id="UP000541185">
    <property type="component" value="Unassembled WGS sequence"/>
</dbReference>
<feature type="DNA-binding region" description="H-T-H motif" evidence="2">
    <location>
        <begin position="44"/>
        <end position="63"/>
    </location>
</feature>
<gene>
    <name evidence="4" type="ORF">HHL11_05815</name>
</gene>
<dbReference type="GO" id="GO:0003677">
    <property type="term" value="F:DNA binding"/>
    <property type="evidence" value="ECO:0007669"/>
    <property type="project" value="UniProtKB-UniRule"/>
</dbReference>
<keyword evidence="5" id="KW-1185">Reference proteome</keyword>
<dbReference type="Pfam" id="PF17938">
    <property type="entry name" value="TetR_C_29"/>
    <property type="match status" value="1"/>
</dbReference>
<dbReference type="Gene3D" id="1.10.357.10">
    <property type="entry name" value="Tetracycline Repressor, domain 2"/>
    <property type="match status" value="1"/>
</dbReference>
<reference evidence="4 5" key="1">
    <citation type="submission" date="2020-04" db="EMBL/GenBank/DDBJ databases">
        <title>Ramlibacter sp. G-1-2-2 isolated from soil.</title>
        <authorList>
            <person name="Dahal R.H."/>
        </authorList>
    </citation>
    <scope>NUCLEOTIDE SEQUENCE [LARGE SCALE GENOMIC DNA]</scope>
    <source>
        <strain evidence="4 5">G-1-2-2</strain>
    </source>
</reference>
<evidence type="ECO:0000313" key="4">
    <source>
        <dbReference type="EMBL" id="NML43258.1"/>
    </source>
</evidence>
<dbReference type="Pfam" id="PF00440">
    <property type="entry name" value="TetR_N"/>
    <property type="match status" value="1"/>
</dbReference>
<name>A0A848H6D4_9BURK</name>
<dbReference type="SUPFAM" id="SSF46689">
    <property type="entry name" value="Homeodomain-like"/>
    <property type="match status" value="1"/>
</dbReference>
<proteinExistence type="predicted"/>
<dbReference type="PANTHER" id="PTHR30328:SF54">
    <property type="entry name" value="HTH-TYPE TRANSCRIPTIONAL REPRESSOR SCO4008"/>
    <property type="match status" value="1"/>
</dbReference>
<dbReference type="SUPFAM" id="SSF48498">
    <property type="entry name" value="Tetracyclin repressor-like, C-terminal domain"/>
    <property type="match status" value="1"/>
</dbReference>
<dbReference type="InterPro" id="IPR050109">
    <property type="entry name" value="HTH-type_TetR-like_transc_reg"/>
</dbReference>
<dbReference type="InterPro" id="IPR001647">
    <property type="entry name" value="HTH_TetR"/>
</dbReference>
<dbReference type="InterPro" id="IPR036271">
    <property type="entry name" value="Tet_transcr_reg_TetR-rel_C_sf"/>
</dbReference>
<dbReference type="InterPro" id="IPR041474">
    <property type="entry name" value="NicS_C"/>
</dbReference>
<dbReference type="AlphaFoldDB" id="A0A848H6D4"/>
<organism evidence="4 5">
    <name type="scientific">Ramlibacter agri</name>
    <dbReference type="NCBI Taxonomy" id="2728837"/>
    <lineage>
        <taxon>Bacteria</taxon>
        <taxon>Pseudomonadati</taxon>
        <taxon>Pseudomonadota</taxon>
        <taxon>Betaproteobacteria</taxon>
        <taxon>Burkholderiales</taxon>
        <taxon>Comamonadaceae</taxon>
        <taxon>Ramlibacter</taxon>
    </lineage>
</organism>
<sequence>MARSRSASAAAKPAESAGEQELNRSALLAAAATEFAGHGLRGASLETIARAAGITRAMVYYYFGGREGLYIATLEEAYRGINAAEMALDVERLEPLQAMRKLVEFRIDFYAQNPTFVALVAVENQLEGAYLRQSEVVRDRGTHNLARTRSVLERGQREGAFRKGVDPLDLHQLMVSIGIFNVSNRHTFGLIFGRDLGSESQLARTRRMAAEVVLRYLAP</sequence>
<evidence type="ECO:0000256" key="2">
    <source>
        <dbReference type="PROSITE-ProRule" id="PRU00335"/>
    </source>
</evidence>
<dbReference type="PROSITE" id="PS50977">
    <property type="entry name" value="HTH_TETR_2"/>
    <property type="match status" value="1"/>
</dbReference>
<feature type="domain" description="HTH tetR-type" evidence="3">
    <location>
        <begin position="21"/>
        <end position="81"/>
    </location>
</feature>
<dbReference type="RefSeq" id="WP_169417478.1">
    <property type="nucleotide sequence ID" value="NZ_JABBFX010000001.1"/>
</dbReference>
<dbReference type="PANTHER" id="PTHR30328">
    <property type="entry name" value="TRANSCRIPTIONAL REPRESSOR"/>
    <property type="match status" value="1"/>
</dbReference>
<dbReference type="InterPro" id="IPR009057">
    <property type="entry name" value="Homeodomain-like_sf"/>
</dbReference>
<keyword evidence="1 2" id="KW-0238">DNA-binding</keyword>
<comment type="caution">
    <text evidence="4">The sequence shown here is derived from an EMBL/GenBank/DDBJ whole genome shotgun (WGS) entry which is preliminary data.</text>
</comment>
<evidence type="ECO:0000256" key="1">
    <source>
        <dbReference type="ARBA" id="ARBA00023125"/>
    </source>
</evidence>
<accession>A0A848H6D4</accession>
<dbReference type="PRINTS" id="PR00455">
    <property type="entry name" value="HTHTETR"/>
</dbReference>
<dbReference type="EMBL" id="JABBFX010000001">
    <property type="protein sequence ID" value="NML43258.1"/>
    <property type="molecule type" value="Genomic_DNA"/>
</dbReference>
<evidence type="ECO:0000259" key="3">
    <source>
        <dbReference type="PROSITE" id="PS50977"/>
    </source>
</evidence>
<protein>
    <submittedName>
        <fullName evidence="4">TetR family transcriptional regulator</fullName>
    </submittedName>
</protein>
<evidence type="ECO:0000313" key="5">
    <source>
        <dbReference type="Proteomes" id="UP000541185"/>
    </source>
</evidence>